<dbReference type="GO" id="GO:0005634">
    <property type="term" value="C:nucleus"/>
    <property type="evidence" value="ECO:0007669"/>
    <property type="project" value="UniProtKB-SubCell"/>
</dbReference>
<evidence type="ECO:0000256" key="6">
    <source>
        <dbReference type="ARBA" id="ARBA00022927"/>
    </source>
</evidence>
<feature type="domain" description="60S ribosomal export protein NMD3 SH3" evidence="11">
    <location>
        <begin position="247"/>
        <end position="294"/>
    </location>
</feature>
<evidence type="ECO:0000259" key="9">
    <source>
        <dbReference type="Pfam" id="PF04981"/>
    </source>
</evidence>
<keyword evidence="6 8" id="KW-0653">Protein transport</keyword>
<protein>
    <recommendedName>
        <fullName evidence="3 8">60S ribosomal export protein NMD3</fullName>
    </recommendedName>
</protein>
<dbReference type="Pfam" id="PF21192">
    <property type="entry name" value="OB_NMD3"/>
    <property type="match status" value="1"/>
</dbReference>
<feature type="domain" description="Nmd3 N-terminal" evidence="9">
    <location>
        <begin position="16"/>
        <end position="244"/>
    </location>
</feature>
<accession>A0AAN9A882</accession>
<dbReference type="InterPro" id="IPR048899">
    <property type="entry name" value="NMD_SH3"/>
</dbReference>
<evidence type="ECO:0000256" key="4">
    <source>
        <dbReference type="ARBA" id="ARBA00022448"/>
    </source>
</evidence>
<dbReference type="EMBL" id="JAXCGZ010012605">
    <property type="protein sequence ID" value="KAK7073507.1"/>
    <property type="molecule type" value="Genomic_DNA"/>
</dbReference>
<evidence type="ECO:0000256" key="5">
    <source>
        <dbReference type="ARBA" id="ARBA00022490"/>
    </source>
</evidence>
<dbReference type="PANTHER" id="PTHR12746">
    <property type="entry name" value="NONSENSE-MEDIATED MRNA DECAY PROTEIN 3"/>
    <property type="match status" value="1"/>
</dbReference>
<dbReference type="InterPro" id="IPR039768">
    <property type="entry name" value="Nmd3"/>
</dbReference>
<name>A0AAN9A882_HALRR</name>
<dbReference type="GO" id="GO:0043023">
    <property type="term" value="F:ribosomal large subunit binding"/>
    <property type="evidence" value="ECO:0007669"/>
    <property type="project" value="InterPro"/>
</dbReference>
<evidence type="ECO:0000313" key="13">
    <source>
        <dbReference type="Proteomes" id="UP001381693"/>
    </source>
</evidence>
<sequence>MEYITPKTEAVGFILCCDCSAQIQPNPTNRCIACIRAKNDITEDIPKQGTLYFCRGCERYLEPPTTWVTAALESKELLRLCLKKIKGLNKVRLIDAGFAWTEPHSMRIKVKLCVQKEIQAGAVLQQDFIVEFVVAHQMCEDCHRVEAKDYWRSVVQVRQKTDHKRTFYYLEQLILKHKAHEKTLGIKPASDGLDFYFTNEQNARQLLDFFQAVVPCRWSQSKKLISHDVHSNTYNYKFTFSVEIVPICKDSIVCLPAKLAHQLGGIGQVCVVQRITNHIMLIDPSTAQLADISSTVFWRSPFNVLCTSKKLSEFIVIETAEAGVKYFKGQGPISQKHQVAEVWVQRASELGTDNTIFCRTHLGYVLSPGDTVLGFDMRMSNVNDENLEKMNPDNIPDVVLVKKVYADKATRNRRRRWRLKHLGLDDDTSSQNKDYTDFLEDLEEDQQYRANINIYHDENKTQASDYESEAEEIPKVGIEEMLQDLNVKDSADADKEKSPE</sequence>
<evidence type="ECO:0000256" key="2">
    <source>
        <dbReference type="ARBA" id="ARBA00009794"/>
    </source>
</evidence>
<comment type="caution">
    <text evidence="12">The sequence shown here is derived from an EMBL/GenBank/DDBJ whole genome shotgun (WGS) entry which is preliminary data.</text>
</comment>
<dbReference type="Pfam" id="PF21193">
    <property type="entry name" value="NMD_SH3"/>
    <property type="match status" value="1"/>
</dbReference>
<comment type="function">
    <text evidence="1 8">Acts as an adapter for the XPO1/CRM1-mediated export of the 60S ribosomal subunit.</text>
</comment>
<dbReference type="GO" id="GO:0000055">
    <property type="term" value="P:ribosomal large subunit export from nucleus"/>
    <property type="evidence" value="ECO:0007669"/>
    <property type="project" value="TreeGrafter"/>
</dbReference>
<comment type="similarity">
    <text evidence="2 8">Belongs to the NMD3 family.</text>
</comment>
<evidence type="ECO:0000256" key="7">
    <source>
        <dbReference type="ARBA" id="ARBA00023242"/>
    </source>
</evidence>
<evidence type="ECO:0000259" key="10">
    <source>
        <dbReference type="Pfam" id="PF21192"/>
    </source>
</evidence>
<evidence type="ECO:0000313" key="12">
    <source>
        <dbReference type="EMBL" id="KAK7073507.1"/>
    </source>
</evidence>
<feature type="domain" description="60S ribosomal export protein NMD3 OB-fold" evidence="10">
    <location>
        <begin position="311"/>
        <end position="403"/>
    </location>
</feature>
<evidence type="ECO:0000256" key="8">
    <source>
        <dbReference type="RuleBase" id="RU364108"/>
    </source>
</evidence>
<evidence type="ECO:0000256" key="1">
    <source>
        <dbReference type="ARBA" id="ARBA00002269"/>
    </source>
</evidence>
<evidence type="ECO:0000259" key="11">
    <source>
        <dbReference type="Pfam" id="PF21193"/>
    </source>
</evidence>
<organism evidence="12 13">
    <name type="scientific">Halocaridina rubra</name>
    <name type="common">Hawaiian red shrimp</name>
    <dbReference type="NCBI Taxonomy" id="373956"/>
    <lineage>
        <taxon>Eukaryota</taxon>
        <taxon>Metazoa</taxon>
        <taxon>Ecdysozoa</taxon>
        <taxon>Arthropoda</taxon>
        <taxon>Crustacea</taxon>
        <taxon>Multicrustacea</taxon>
        <taxon>Malacostraca</taxon>
        <taxon>Eumalacostraca</taxon>
        <taxon>Eucarida</taxon>
        <taxon>Decapoda</taxon>
        <taxon>Pleocyemata</taxon>
        <taxon>Caridea</taxon>
        <taxon>Atyoidea</taxon>
        <taxon>Atyidae</taxon>
        <taxon>Halocaridina</taxon>
    </lineage>
</organism>
<dbReference type="GO" id="GO:0015031">
    <property type="term" value="P:protein transport"/>
    <property type="evidence" value="ECO:0007669"/>
    <property type="project" value="UniProtKB-KW"/>
</dbReference>
<keyword evidence="5 8" id="KW-0963">Cytoplasm</keyword>
<keyword evidence="4 8" id="KW-0813">Transport</keyword>
<reference evidence="12 13" key="1">
    <citation type="submission" date="2023-11" db="EMBL/GenBank/DDBJ databases">
        <title>Halocaridina rubra genome assembly.</title>
        <authorList>
            <person name="Smith C."/>
        </authorList>
    </citation>
    <scope>NUCLEOTIDE SEQUENCE [LARGE SCALE GENOMIC DNA]</scope>
    <source>
        <strain evidence="12">EP-1</strain>
        <tissue evidence="12">Whole</tissue>
    </source>
</reference>
<dbReference type="AlphaFoldDB" id="A0AAN9A882"/>
<dbReference type="Pfam" id="PF04981">
    <property type="entry name" value="NMD3"/>
    <property type="match status" value="1"/>
</dbReference>
<proteinExistence type="inferred from homology"/>
<keyword evidence="7 8" id="KW-0539">Nucleus</keyword>
<evidence type="ECO:0000256" key="3">
    <source>
        <dbReference type="ARBA" id="ARBA00017035"/>
    </source>
</evidence>
<dbReference type="Proteomes" id="UP001381693">
    <property type="component" value="Unassembled WGS sequence"/>
</dbReference>
<dbReference type="InterPro" id="IPR007064">
    <property type="entry name" value="Nmd3_N"/>
</dbReference>
<dbReference type="InterPro" id="IPR048898">
    <property type="entry name" value="OB_NMD3"/>
</dbReference>
<dbReference type="PANTHER" id="PTHR12746:SF2">
    <property type="entry name" value="60S RIBOSOMAL EXPORT PROTEIN NMD3"/>
    <property type="match status" value="1"/>
</dbReference>
<gene>
    <name evidence="12" type="primary">NMD3</name>
    <name evidence="12" type="ORF">SK128_003119</name>
</gene>
<comment type="subcellular location">
    <subcellularLocation>
        <location evidence="8">Cytoplasm</location>
    </subcellularLocation>
    <subcellularLocation>
        <location evidence="8">Nucleus</location>
    </subcellularLocation>
</comment>
<dbReference type="GO" id="GO:0005737">
    <property type="term" value="C:cytoplasm"/>
    <property type="evidence" value="ECO:0007669"/>
    <property type="project" value="UniProtKB-SubCell"/>
</dbReference>
<keyword evidence="13" id="KW-1185">Reference proteome</keyword>